<dbReference type="InterPro" id="IPR002938">
    <property type="entry name" value="FAD-bd"/>
</dbReference>
<accession>A0ABY4HSU8</accession>
<name>A0ABY4HSU8_9FLAO</name>
<dbReference type="PRINTS" id="PR00420">
    <property type="entry name" value="RNGMNOXGNASE"/>
</dbReference>
<evidence type="ECO:0000259" key="1">
    <source>
        <dbReference type="Pfam" id="PF01494"/>
    </source>
</evidence>
<dbReference type="Gene3D" id="3.50.50.60">
    <property type="entry name" value="FAD/NAD(P)-binding domain"/>
    <property type="match status" value="1"/>
</dbReference>
<dbReference type="Gene3D" id="3.30.9.100">
    <property type="match status" value="1"/>
</dbReference>
<dbReference type="Proteomes" id="UP000830454">
    <property type="component" value="Chromosome"/>
</dbReference>
<evidence type="ECO:0000313" key="2">
    <source>
        <dbReference type="EMBL" id="UOX35266.1"/>
    </source>
</evidence>
<reference evidence="2" key="2">
    <citation type="submission" date="2022-04" db="EMBL/GenBank/DDBJ databases">
        <title>Complete Genome Sequence of Flavobacterium sediminilitoris YSM-43, Isolated from a Tidal Sediment.</title>
        <authorList>
            <person name="Lee P.A."/>
        </authorList>
    </citation>
    <scope>NUCLEOTIDE SEQUENCE</scope>
    <source>
        <strain evidence="2">YSM-43</strain>
    </source>
</reference>
<keyword evidence="3" id="KW-1185">Reference proteome</keyword>
<protein>
    <submittedName>
        <fullName evidence="2">FAD-dependent monooxygenase</fullName>
    </submittedName>
</protein>
<organism evidence="2 3">
    <name type="scientific">Flavobacterium sediminilitoris</name>
    <dbReference type="NCBI Taxonomy" id="2024526"/>
    <lineage>
        <taxon>Bacteria</taxon>
        <taxon>Pseudomonadati</taxon>
        <taxon>Bacteroidota</taxon>
        <taxon>Flavobacteriia</taxon>
        <taxon>Flavobacteriales</taxon>
        <taxon>Flavobacteriaceae</taxon>
        <taxon>Flavobacterium</taxon>
    </lineage>
</organism>
<dbReference type="InterPro" id="IPR036188">
    <property type="entry name" value="FAD/NAD-bd_sf"/>
</dbReference>
<feature type="domain" description="FAD-binding" evidence="1">
    <location>
        <begin position="11"/>
        <end position="333"/>
    </location>
</feature>
<dbReference type="SUPFAM" id="SSF51905">
    <property type="entry name" value="FAD/NAD(P)-binding domain"/>
    <property type="match status" value="1"/>
</dbReference>
<sequence>MVEMKDNNFFNVIIIGGGPAGIAAGLTLNSRNISTVIVEANQLSNQKVGECIPPNAYPLFQKMGLESLLIDEKHHLYYGNKSVWGTSILHEKLFLFDRYNKGILLNRTYFEKQLQDISKRNQINWLVDYTLYTINKEKNFTKVVLKSKTDELTLFCNYVVDATGRKASVCRKLGIEKKTLDQLASLSFKCQIKTTIPFYVHTESFENGWIYVSPSEGDNVIVMIFTDLDLIPSKNKGKDFILDIMNNSQLGQKVFKTRLEEDNIFDITTRIANTTYLEKPFGGNWLAIGDAAYSFDPLSSYGITSALASGYYGGHALADILLKKEEALDVYHYIMRDAFENYKVQLHEQYALESRWANSIFWSRRN</sequence>
<keyword evidence="2" id="KW-0560">Oxidoreductase</keyword>
<dbReference type="PANTHER" id="PTHR43747">
    <property type="entry name" value="FAD-BINDING PROTEIN"/>
    <property type="match status" value="1"/>
</dbReference>
<dbReference type="EMBL" id="CP090145">
    <property type="protein sequence ID" value="UOX35266.1"/>
    <property type="molecule type" value="Genomic_DNA"/>
</dbReference>
<gene>
    <name evidence="2" type="ORF">LXD69_07045</name>
</gene>
<dbReference type="Pfam" id="PF01494">
    <property type="entry name" value="FAD_binding_3"/>
    <property type="match status" value="1"/>
</dbReference>
<evidence type="ECO:0000313" key="3">
    <source>
        <dbReference type="Proteomes" id="UP000830454"/>
    </source>
</evidence>
<proteinExistence type="predicted"/>
<reference evidence="2" key="1">
    <citation type="submission" date="2021-12" db="EMBL/GenBank/DDBJ databases">
        <authorList>
            <person name="Cha I.-T."/>
            <person name="Lee K.-E."/>
            <person name="Park S.-J."/>
        </authorList>
    </citation>
    <scope>NUCLEOTIDE SEQUENCE</scope>
    <source>
        <strain evidence="2">YSM-43</strain>
    </source>
</reference>
<dbReference type="InterPro" id="IPR050816">
    <property type="entry name" value="Flavin-dep_Halogenase_NPB"/>
</dbReference>
<dbReference type="PANTHER" id="PTHR43747:SF1">
    <property type="entry name" value="SLR1998 PROTEIN"/>
    <property type="match status" value="1"/>
</dbReference>
<keyword evidence="2" id="KW-0503">Monooxygenase</keyword>
<dbReference type="RefSeq" id="WP_246918448.1">
    <property type="nucleotide sequence ID" value="NZ_CP090145.1"/>
</dbReference>
<dbReference type="GO" id="GO:0004497">
    <property type="term" value="F:monooxygenase activity"/>
    <property type="evidence" value="ECO:0007669"/>
    <property type="project" value="UniProtKB-KW"/>
</dbReference>